<keyword evidence="6" id="KW-1133">Transmembrane helix</keyword>
<sequence length="302" mass="33267">MRGSPYWVHHVGVTTPVQRYHRHFLRGPIPAATGGSMASKLRGSYRLLRIFVYLLYGLWLSLRYGFGPAGEARMAEVRWRWYRRAMELAGVEIRVDGRPPDGPALVVSNHVSWLDIPVLGAVMDVRFLSKAEVARWPLIGWLARRNGTLFIHRGAHHASQIVRDMSEALSRGQRVVLFPEATTSTGAEVRRFHPRLFAAAVATGTPVQPVALEHERGADGSPPAAAFVDGEWFLVHAWRILCRPRTVVQVHLLPPLPVTEHSTRRELADAARCVVLAALGLPGDGSAAATGSARAGDRQRTG</sequence>
<gene>
    <name evidence="8" type="primary">plsC [H]</name>
    <name evidence="8" type="ordered locus">TVNIR_1081</name>
</gene>
<evidence type="ECO:0000256" key="3">
    <source>
        <dbReference type="ARBA" id="ARBA00022679"/>
    </source>
</evidence>
<keyword evidence="6" id="KW-0472">Membrane</keyword>
<keyword evidence="3 8" id="KW-0808">Transferase</keyword>
<dbReference type="STRING" id="1255043.TVNIR_1081"/>
<dbReference type="SUPFAM" id="SSF69593">
    <property type="entry name" value="Glycerol-3-phosphate (1)-acyltransferase"/>
    <property type="match status" value="1"/>
</dbReference>
<evidence type="ECO:0000256" key="6">
    <source>
        <dbReference type="SAM" id="Phobius"/>
    </source>
</evidence>
<dbReference type="CDD" id="cd07989">
    <property type="entry name" value="LPLAT_AGPAT-like"/>
    <property type="match status" value="1"/>
</dbReference>
<dbReference type="GO" id="GO:0006654">
    <property type="term" value="P:phosphatidic acid biosynthetic process"/>
    <property type="evidence" value="ECO:0007669"/>
    <property type="project" value="TreeGrafter"/>
</dbReference>
<keyword evidence="5 8" id="KW-0012">Acyltransferase</keyword>
<dbReference type="PANTHER" id="PTHR10434:SF64">
    <property type="entry name" value="1-ACYL-SN-GLYCEROL-3-PHOSPHATE ACYLTRANSFERASE-RELATED"/>
    <property type="match status" value="1"/>
</dbReference>
<dbReference type="Pfam" id="PF01553">
    <property type="entry name" value="Acyltransferase"/>
    <property type="match status" value="1"/>
</dbReference>
<evidence type="ECO:0000313" key="9">
    <source>
        <dbReference type="Proteomes" id="UP000010809"/>
    </source>
</evidence>
<organism evidence="8 9">
    <name type="scientific">Thioalkalivibrio nitratireducens (strain DSM 14787 / UNIQEM 213 / ALEN2)</name>
    <dbReference type="NCBI Taxonomy" id="1255043"/>
    <lineage>
        <taxon>Bacteria</taxon>
        <taxon>Pseudomonadati</taxon>
        <taxon>Pseudomonadota</taxon>
        <taxon>Gammaproteobacteria</taxon>
        <taxon>Chromatiales</taxon>
        <taxon>Ectothiorhodospiraceae</taxon>
        <taxon>Thioalkalivibrio</taxon>
    </lineage>
</organism>
<dbReference type="InterPro" id="IPR002123">
    <property type="entry name" value="Plipid/glycerol_acylTrfase"/>
</dbReference>
<dbReference type="GO" id="GO:0003841">
    <property type="term" value="F:1-acylglycerol-3-phosphate O-acyltransferase activity"/>
    <property type="evidence" value="ECO:0007669"/>
    <property type="project" value="UniProtKB-EC"/>
</dbReference>
<accession>L0DT27</accession>
<keyword evidence="4" id="KW-0443">Lipid metabolism</keyword>
<protein>
    <submittedName>
        <fullName evidence="8">1-acyl-sn-glycerol-3-phosphate acyltransferase</fullName>
        <ecNumber evidence="8">2.3.1.51</ecNumber>
    </submittedName>
</protein>
<dbReference type="EC" id="2.3.1.51" evidence="8"/>
<comment type="pathway">
    <text evidence="1">Lipid metabolism.</text>
</comment>
<dbReference type="PANTHER" id="PTHR10434">
    <property type="entry name" value="1-ACYL-SN-GLYCEROL-3-PHOSPHATE ACYLTRANSFERASE"/>
    <property type="match status" value="1"/>
</dbReference>
<dbReference type="Proteomes" id="UP000010809">
    <property type="component" value="Chromosome"/>
</dbReference>
<dbReference type="PATRIC" id="fig|1255043.3.peg.1088"/>
<dbReference type="KEGG" id="tni:TVNIR_1081"/>
<dbReference type="HOGENOM" id="CLU_027938_0_1_6"/>
<keyword evidence="6" id="KW-0812">Transmembrane</keyword>
<keyword evidence="9" id="KW-1185">Reference proteome</keyword>
<dbReference type="EMBL" id="CP003989">
    <property type="protein sequence ID" value="AGA32764.1"/>
    <property type="molecule type" value="Genomic_DNA"/>
</dbReference>
<dbReference type="SMART" id="SM00563">
    <property type="entry name" value="PlsC"/>
    <property type="match status" value="1"/>
</dbReference>
<name>L0DT27_THIND</name>
<dbReference type="AlphaFoldDB" id="L0DT27"/>
<dbReference type="eggNOG" id="COG0204">
    <property type="taxonomic scope" value="Bacteria"/>
</dbReference>
<evidence type="ECO:0000256" key="1">
    <source>
        <dbReference type="ARBA" id="ARBA00005189"/>
    </source>
</evidence>
<evidence type="ECO:0000259" key="7">
    <source>
        <dbReference type="SMART" id="SM00563"/>
    </source>
</evidence>
<feature type="transmembrane region" description="Helical" evidence="6">
    <location>
        <begin position="47"/>
        <end position="66"/>
    </location>
</feature>
<evidence type="ECO:0000256" key="5">
    <source>
        <dbReference type="ARBA" id="ARBA00023315"/>
    </source>
</evidence>
<proteinExistence type="predicted"/>
<evidence type="ECO:0000256" key="4">
    <source>
        <dbReference type="ARBA" id="ARBA00023098"/>
    </source>
</evidence>
<feature type="domain" description="Phospholipid/glycerol acyltransferase" evidence="7">
    <location>
        <begin position="104"/>
        <end position="215"/>
    </location>
</feature>
<evidence type="ECO:0000313" key="8">
    <source>
        <dbReference type="EMBL" id="AGA32764.1"/>
    </source>
</evidence>
<keyword evidence="2" id="KW-0444">Lipid biosynthesis</keyword>
<reference evidence="8" key="1">
    <citation type="submission" date="2015-12" db="EMBL/GenBank/DDBJ databases">
        <authorList>
            <person name="Tikhonova T.V."/>
            <person name="Pavlov A.R."/>
            <person name="Beletsky A.V."/>
            <person name="Mardanov A.V."/>
            <person name="Sorokin D.Y."/>
            <person name="Ravin N.V."/>
            <person name="Popov V.O."/>
        </authorList>
    </citation>
    <scope>NUCLEOTIDE SEQUENCE</scope>
    <source>
        <strain evidence="8">DSM 14787</strain>
    </source>
</reference>
<evidence type="ECO:0000256" key="2">
    <source>
        <dbReference type="ARBA" id="ARBA00022516"/>
    </source>
</evidence>